<accession>A0ABP9F441</accession>
<reference evidence="2" key="1">
    <citation type="journal article" date="2019" name="Int. J. Syst. Evol. Microbiol.">
        <title>The Global Catalogue of Microorganisms (GCM) 10K type strain sequencing project: providing services to taxonomists for standard genome sequencing and annotation.</title>
        <authorList>
            <consortium name="The Broad Institute Genomics Platform"/>
            <consortium name="The Broad Institute Genome Sequencing Center for Infectious Disease"/>
            <person name="Wu L."/>
            <person name="Ma J."/>
        </authorList>
    </citation>
    <scope>NUCLEOTIDE SEQUENCE [LARGE SCALE GENOMIC DNA]</scope>
    <source>
        <strain evidence="2">JCM 19125</strain>
    </source>
</reference>
<protein>
    <recommendedName>
        <fullName evidence="3">Glycosyl transferase family 1 domain-containing protein</fullName>
    </recommendedName>
</protein>
<evidence type="ECO:0000313" key="2">
    <source>
        <dbReference type="Proteomes" id="UP001501521"/>
    </source>
</evidence>
<dbReference type="RefSeq" id="WP_345578973.1">
    <property type="nucleotide sequence ID" value="NZ_BAABLV010000011.1"/>
</dbReference>
<dbReference type="Proteomes" id="UP001501521">
    <property type="component" value="Unassembled WGS sequence"/>
</dbReference>
<sequence>MLLEEAAERHISVVFATSEEVVSDARFAKHIAPVLREAEVRLIQSQLSVRALQRIARDASCDLVVVPDALKYGVRMQIGMASSWPFVRLVMMNDPRWQPAEFSSRFALNLAKRVVMRMSDMRPGVGLLWLRAQGELPSSRTVIDPLVLDGEVGELLAAGRAMRLRLEMPGSVFWFGVVGSLDARKNIPLVVRALSAASRLTTQRVALALLGPWADNQIRTEVEAALQETGLEHVSMNEHLTNREMNVMLAAVDCVVMAYSTHAPNSTAVKAAALGVRTVVAGSVTFRRFNQQAGGSAGVSLDHEALSLELARALSRPCPPPVQLIGPEGLTDPCLNRIHSTRPAWL</sequence>
<keyword evidence="2" id="KW-1185">Reference proteome</keyword>
<proteinExistence type="predicted"/>
<gene>
    <name evidence="1" type="ORF">GCM10025789_06640</name>
</gene>
<organism evidence="1 2">
    <name type="scientific">Tessaracoccus lubricantis</name>
    <dbReference type="NCBI Taxonomy" id="545543"/>
    <lineage>
        <taxon>Bacteria</taxon>
        <taxon>Bacillati</taxon>
        <taxon>Actinomycetota</taxon>
        <taxon>Actinomycetes</taxon>
        <taxon>Propionibacteriales</taxon>
        <taxon>Propionibacteriaceae</taxon>
        <taxon>Tessaracoccus</taxon>
    </lineage>
</organism>
<dbReference type="SUPFAM" id="SSF53756">
    <property type="entry name" value="UDP-Glycosyltransferase/glycogen phosphorylase"/>
    <property type="match status" value="1"/>
</dbReference>
<name>A0ABP9F441_9ACTN</name>
<dbReference type="Gene3D" id="3.40.50.2000">
    <property type="entry name" value="Glycogen Phosphorylase B"/>
    <property type="match status" value="1"/>
</dbReference>
<comment type="caution">
    <text evidence="1">The sequence shown here is derived from an EMBL/GenBank/DDBJ whole genome shotgun (WGS) entry which is preliminary data.</text>
</comment>
<evidence type="ECO:0008006" key="3">
    <source>
        <dbReference type="Google" id="ProtNLM"/>
    </source>
</evidence>
<dbReference type="EMBL" id="BAABLV010000011">
    <property type="protein sequence ID" value="GAA4892308.1"/>
    <property type="molecule type" value="Genomic_DNA"/>
</dbReference>
<evidence type="ECO:0000313" key="1">
    <source>
        <dbReference type="EMBL" id="GAA4892308.1"/>
    </source>
</evidence>